<protein>
    <submittedName>
        <fullName evidence="2">Transposon ty3-I gag-pol polyprotein</fullName>
    </submittedName>
</protein>
<dbReference type="InterPro" id="IPR012337">
    <property type="entry name" value="RNaseH-like_sf"/>
</dbReference>
<evidence type="ECO:0000313" key="2">
    <source>
        <dbReference type="EMBL" id="GJT25422.1"/>
    </source>
</evidence>
<comment type="caution">
    <text evidence="2">The sequence shown here is derived from an EMBL/GenBank/DDBJ whole genome shotgun (WGS) entry which is preliminary data.</text>
</comment>
<organism evidence="2 3">
    <name type="scientific">Tanacetum coccineum</name>
    <dbReference type="NCBI Taxonomy" id="301880"/>
    <lineage>
        <taxon>Eukaryota</taxon>
        <taxon>Viridiplantae</taxon>
        <taxon>Streptophyta</taxon>
        <taxon>Embryophyta</taxon>
        <taxon>Tracheophyta</taxon>
        <taxon>Spermatophyta</taxon>
        <taxon>Magnoliopsida</taxon>
        <taxon>eudicotyledons</taxon>
        <taxon>Gunneridae</taxon>
        <taxon>Pentapetalae</taxon>
        <taxon>asterids</taxon>
        <taxon>campanulids</taxon>
        <taxon>Asterales</taxon>
        <taxon>Asteraceae</taxon>
        <taxon>Asteroideae</taxon>
        <taxon>Anthemideae</taxon>
        <taxon>Anthemidinae</taxon>
        <taxon>Tanacetum</taxon>
    </lineage>
</organism>
<dbReference type="Proteomes" id="UP001151760">
    <property type="component" value="Unassembled WGS sequence"/>
</dbReference>
<evidence type="ECO:0000313" key="3">
    <source>
        <dbReference type="Proteomes" id="UP001151760"/>
    </source>
</evidence>
<dbReference type="PANTHER" id="PTHR35046">
    <property type="entry name" value="ZINC KNUCKLE (CCHC-TYPE) FAMILY PROTEIN"/>
    <property type="match status" value="1"/>
</dbReference>
<dbReference type="EMBL" id="BQNB010014213">
    <property type="protein sequence ID" value="GJT25422.1"/>
    <property type="molecule type" value="Genomic_DNA"/>
</dbReference>
<name>A0ABQ5CGN4_9ASTR</name>
<sequence length="1075" mass="122124">MEFLLEAAASGSRVPRQAAYGFFCFVEGSALQQRSVAGGKGLVEGSKGVFKVGLEGLDPSWLSRLDIAKGPVLSSPNDLDILVEKLDIIEYESLLVSWMVTDLEDSKTHTIDRVWSGEYMDHGFTKSMSKLDWCYTMLQELRSVIVGGALIHKNREGSKHEGRRIRPTISDFGGNCASSQSSFNNGRIEEWEDINNLVSRKFVDFLKLLMKICPIEGYQVCKVPVTIGKSYKVEVLCIVDDIDECHILLGRPWRCEVNGKYDVKRNLYLFSWEGRRIVMVPPKVTPQLPKPEVKVEEKIVKAEVVDKHIEKIQDLQSYKQHDDKISTLLCETTNKVDTLKTCEEIIGFNDDEDVKGFNCEPKTDFKCVHDLNVHDLDSGFKSEISYLLVVSPEMESPEMESPEMESPEVEPPEVGRWGGWKGWKRSWIDRWEYGRCIKKYEGFRVDVKRKSIEDNVRREKVFEVDKALNIENSRILPEVRNNKVADAFQEEYELQCGEPLDGEAKQVTYVVQRTLCSPKGSNSSQRNKIFQTKCLVKEKICSIIIVGGSCKNLVSKALVKALKLPTEPYPSPYQIGWIKKGPTLMVNEICKAPLVIGKHYNELVTCDVVVIEACHLLLRRPWQHDVDSTHQGKLNMYLFKWSGKTIAMLHIGVISPKKKLKSKTLVTLVASPKEFQAERKETGASYALVMKGVKDVMENAIPVAIKPLLAEFGKIVTDVAPDALPPLRNIQHQIDLSRKTTLLVSISNEVLGIDSIKELYANDEDYGNIWMELETKQHRGEFILIDGYLFKGNRLCIPKTSLRSQLIKEVHAGGLSAHLGRDKTIASVESLYMPLPVPESPWVDISMDFVLGLPRTQWGVNSVFVVVDSTAHPQMDGQTEVVNRTLGNMIRCLCGEKPKLWDVWLAQAEFAYNSAVHSSTRFSPFKAVYKTSPRHVVMRANITKPNAKYKIAADKHRRKKLFQVGDEVMVFRRKKHFPVGTYSMLQPKKYDPYKILRKINDNAYVVDFPITMSISKTFNVSDIYEFHSEDVNEDKHSRTSSFKERRNDEDIINELAEEYIDHLECGKSKGTLSMS</sequence>
<feature type="domain" description="Tf2-1-like SH3-like" evidence="1">
    <location>
        <begin position="965"/>
        <end position="1026"/>
    </location>
</feature>
<reference evidence="2" key="2">
    <citation type="submission" date="2022-01" db="EMBL/GenBank/DDBJ databases">
        <authorList>
            <person name="Yamashiro T."/>
            <person name="Shiraishi A."/>
            <person name="Satake H."/>
            <person name="Nakayama K."/>
        </authorList>
    </citation>
    <scope>NUCLEOTIDE SEQUENCE</scope>
</reference>
<gene>
    <name evidence="2" type="ORF">Tco_0895359</name>
</gene>
<keyword evidence="3" id="KW-1185">Reference proteome</keyword>
<dbReference type="InterPro" id="IPR056924">
    <property type="entry name" value="SH3_Tf2-1"/>
</dbReference>
<dbReference type="Gene3D" id="3.30.420.10">
    <property type="entry name" value="Ribonuclease H-like superfamily/Ribonuclease H"/>
    <property type="match status" value="1"/>
</dbReference>
<dbReference type="InterPro" id="IPR036397">
    <property type="entry name" value="RNaseH_sf"/>
</dbReference>
<proteinExistence type="predicted"/>
<dbReference type="Pfam" id="PF24626">
    <property type="entry name" value="SH3_Tf2-1"/>
    <property type="match status" value="1"/>
</dbReference>
<evidence type="ECO:0000259" key="1">
    <source>
        <dbReference type="Pfam" id="PF24626"/>
    </source>
</evidence>
<dbReference type="PANTHER" id="PTHR35046:SF26">
    <property type="entry name" value="RNA-DIRECTED DNA POLYMERASE"/>
    <property type="match status" value="1"/>
</dbReference>
<reference evidence="2" key="1">
    <citation type="journal article" date="2022" name="Int. J. Mol. Sci.">
        <title>Draft Genome of Tanacetum Coccineum: Genomic Comparison of Closely Related Tanacetum-Family Plants.</title>
        <authorList>
            <person name="Yamashiro T."/>
            <person name="Shiraishi A."/>
            <person name="Nakayama K."/>
            <person name="Satake H."/>
        </authorList>
    </citation>
    <scope>NUCLEOTIDE SEQUENCE</scope>
</reference>
<dbReference type="Gene3D" id="1.10.340.70">
    <property type="match status" value="1"/>
</dbReference>
<dbReference type="CDD" id="cd00303">
    <property type="entry name" value="retropepsin_like"/>
    <property type="match status" value="1"/>
</dbReference>
<dbReference type="SUPFAM" id="SSF53098">
    <property type="entry name" value="Ribonuclease H-like"/>
    <property type="match status" value="1"/>
</dbReference>
<accession>A0ABQ5CGN4</accession>